<dbReference type="InterPro" id="IPR050951">
    <property type="entry name" value="Retrovirus_Pol_polyprotein"/>
</dbReference>
<gene>
    <name evidence="5" type="ORF">Tco_1090414</name>
</gene>
<dbReference type="InterPro" id="IPR005162">
    <property type="entry name" value="Retrotrans_gag_dom"/>
</dbReference>
<dbReference type="CDD" id="cd01647">
    <property type="entry name" value="RT_LTR"/>
    <property type="match status" value="1"/>
</dbReference>
<keyword evidence="1" id="KW-0863">Zinc-finger</keyword>
<accession>A0ABQ5I4E1</accession>
<dbReference type="Gene3D" id="4.10.60.10">
    <property type="entry name" value="Zinc finger, CCHC-type"/>
    <property type="match status" value="1"/>
</dbReference>
<evidence type="ECO:0000313" key="6">
    <source>
        <dbReference type="Proteomes" id="UP001151760"/>
    </source>
</evidence>
<dbReference type="Pfam" id="PF08284">
    <property type="entry name" value="RVP_2"/>
    <property type="match status" value="1"/>
</dbReference>
<dbReference type="InterPro" id="IPR036875">
    <property type="entry name" value="Znf_CCHC_sf"/>
</dbReference>
<dbReference type="SUPFAM" id="SSF57756">
    <property type="entry name" value="Retrovirus zinc finger-like domains"/>
    <property type="match status" value="1"/>
</dbReference>
<protein>
    <submittedName>
        <fullName evidence="5">Reverse transcriptase domain-containing protein</fullName>
    </submittedName>
</protein>
<dbReference type="PROSITE" id="PS50158">
    <property type="entry name" value="ZF_CCHC"/>
    <property type="match status" value="2"/>
</dbReference>
<evidence type="ECO:0000259" key="3">
    <source>
        <dbReference type="PROSITE" id="PS50158"/>
    </source>
</evidence>
<dbReference type="InterPro" id="IPR036397">
    <property type="entry name" value="RNaseH_sf"/>
</dbReference>
<dbReference type="InterPro" id="IPR000477">
    <property type="entry name" value="RT_dom"/>
</dbReference>
<dbReference type="SMART" id="SM00343">
    <property type="entry name" value="ZnF_C2HC"/>
    <property type="match status" value="2"/>
</dbReference>
<name>A0ABQ5I4E1_9ASTR</name>
<feature type="domain" description="CCHC-type" evidence="3">
    <location>
        <begin position="383"/>
        <end position="397"/>
    </location>
</feature>
<dbReference type="CDD" id="cd00303">
    <property type="entry name" value="retropepsin_like"/>
    <property type="match status" value="1"/>
</dbReference>
<feature type="region of interest" description="Disordered" evidence="2">
    <location>
        <begin position="438"/>
        <end position="458"/>
    </location>
</feature>
<evidence type="ECO:0000256" key="1">
    <source>
        <dbReference type="PROSITE-ProRule" id="PRU00047"/>
    </source>
</evidence>
<evidence type="ECO:0000259" key="4">
    <source>
        <dbReference type="PROSITE" id="PS50994"/>
    </source>
</evidence>
<keyword evidence="5" id="KW-0695">RNA-directed DNA polymerase</keyword>
<dbReference type="Proteomes" id="UP001151760">
    <property type="component" value="Unassembled WGS sequence"/>
</dbReference>
<evidence type="ECO:0000313" key="5">
    <source>
        <dbReference type="EMBL" id="GJT94896.1"/>
    </source>
</evidence>
<dbReference type="InterPro" id="IPR043128">
    <property type="entry name" value="Rev_trsase/Diguanyl_cyclase"/>
</dbReference>
<comment type="caution">
    <text evidence="5">The sequence shown here is derived from an EMBL/GenBank/DDBJ whole genome shotgun (WGS) entry which is preliminary data.</text>
</comment>
<keyword evidence="1" id="KW-0479">Metal-binding</keyword>
<dbReference type="Pfam" id="PF03732">
    <property type="entry name" value="Retrotrans_gag"/>
    <property type="match status" value="1"/>
</dbReference>
<organism evidence="5 6">
    <name type="scientific">Tanacetum coccineum</name>
    <dbReference type="NCBI Taxonomy" id="301880"/>
    <lineage>
        <taxon>Eukaryota</taxon>
        <taxon>Viridiplantae</taxon>
        <taxon>Streptophyta</taxon>
        <taxon>Embryophyta</taxon>
        <taxon>Tracheophyta</taxon>
        <taxon>Spermatophyta</taxon>
        <taxon>Magnoliopsida</taxon>
        <taxon>eudicotyledons</taxon>
        <taxon>Gunneridae</taxon>
        <taxon>Pentapetalae</taxon>
        <taxon>asterids</taxon>
        <taxon>campanulids</taxon>
        <taxon>Asterales</taxon>
        <taxon>Asteraceae</taxon>
        <taxon>Asteroideae</taxon>
        <taxon>Anthemideae</taxon>
        <taxon>Anthemidinae</taxon>
        <taxon>Tanacetum</taxon>
    </lineage>
</organism>
<evidence type="ECO:0000256" key="2">
    <source>
        <dbReference type="SAM" id="MobiDB-lite"/>
    </source>
</evidence>
<dbReference type="SUPFAM" id="SSF56672">
    <property type="entry name" value="DNA/RNA polymerases"/>
    <property type="match status" value="1"/>
</dbReference>
<dbReference type="PANTHER" id="PTHR37984">
    <property type="entry name" value="PROTEIN CBG26694"/>
    <property type="match status" value="1"/>
</dbReference>
<feature type="domain" description="Integrase catalytic" evidence="4">
    <location>
        <begin position="825"/>
        <end position="998"/>
    </location>
</feature>
<dbReference type="PROSITE" id="PS50994">
    <property type="entry name" value="INTEGRASE"/>
    <property type="match status" value="1"/>
</dbReference>
<dbReference type="InterPro" id="IPR001584">
    <property type="entry name" value="Integrase_cat-core"/>
</dbReference>
<keyword evidence="5" id="KW-0808">Transferase</keyword>
<keyword evidence="1" id="KW-0862">Zinc</keyword>
<reference evidence="5" key="2">
    <citation type="submission" date="2022-01" db="EMBL/GenBank/DDBJ databases">
        <authorList>
            <person name="Yamashiro T."/>
            <person name="Shiraishi A."/>
            <person name="Satake H."/>
            <person name="Nakayama K."/>
        </authorList>
    </citation>
    <scope>NUCLEOTIDE SEQUENCE</scope>
</reference>
<dbReference type="InterPro" id="IPR021109">
    <property type="entry name" value="Peptidase_aspartic_dom_sf"/>
</dbReference>
<dbReference type="SUPFAM" id="SSF50630">
    <property type="entry name" value="Acid proteases"/>
    <property type="match status" value="1"/>
</dbReference>
<dbReference type="Pfam" id="PF00098">
    <property type="entry name" value="zf-CCHC"/>
    <property type="match status" value="1"/>
</dbReference>
<dbReference type="InterPro" id="IPR001878">
    <property type="entry name" value="Znf_CCHC"/>
</dbReference>
<keyword evidence="6" id="KW-1185">Reference proteome</keyword>
<dbReference type="Gene3D" id="3.10.10.10">
    <property type="entry name" value="HIV Type 1 Reverse Transcriptase, subunit A, domain 1"/>
    <property type="match status" value="2"/>
</dbReference>
<dbReference type="Pfam" id="PF00078">
    <property type="entry name" value="RVT_1"/>
    <property type="match status" value="1"/>
</dbReference>
<dbReference type="Gene3D" id="3.30.420.10">
    <property type="entry name" value="Ribonuclease H-like superfamily/Ribonuclease H"/>
    <property type="match status" value="1"/>
</dbReference>
<feature type="domain" description="CCHC-type" evidence="3">
    <location>
        <begin position="418"/>
        <end position="433"/>
    </location>
</feature>
<dbReference type="InterPro" id="IPR043502">
    <property type="entry name" value="DNA/RNA_pol_sf"/>
</dbReference>
<dbReference type="GO" id="GO:0003964">
    <property type="term" value="F:RNA-directed DNA polymerase activity"/>
    <property type="evidence" value="ECO:0007669"/>
    <property type="project" value="UniProtKB-KW"/>
</dbReference>
<proteinExistence type="predicted"/>
<dbReference type="InterPro" id="IPR012337">
    <property type="entry name" value="RNaseH-like_sf"/>
</dbReference>
<dbReference type="EMBL" id="BQNB010020339">
    <property type="protein sequence ID" value="GJT94896.1"/>
    <property type="molecule type" value="Genomic_DNA"/>
</dbReference>
<sequence length="1120" mass="127852">MSPSKRKFRWGIMRSTGIKRYIDPISGCKIWRTNRKCRIPIDLYPCKVEESMTMKKVGDQTIGVIRRRRIDKEGNVSRFQEYHTSDKEEEEFNEHPSYNKYGFVDHPQLQMEDQRKMFAPYPLPPQEGNMNGWLTHDANDSDLESTASNQPMSLTMEDIVTNNLNNGNDNGNGGGNNGCTYKGFVVCVPRDFDGTGGAVALTRWIEKMESVIDNSGCLANQRVKYAVSSFIGKALTRWNTQVQARGRDATNAMAWNDFKALLTMEFCPTNKIEKLEGEFWNHSMVGADHAGYTDRFHELEKLVPHLVTPEAKHSAVVLWLRMVRKGRKGMRRVSQKVLEKIKRKLKGGRGFVATVPPRRENGNFPKCARCKGFHAKKGPCIVCYNCQRPGHMARECRTPVRHAEPIRAVKPRDGQRACYECGSLDHLRPNCPKWNRGRNQSGNQLALEGNRNTRGNENRARGRAFNVNDVDALQDPNVVTGTYSLNNLYATVIFDFGADFSFISTKFAPLLNKKPSIANPGYVIKVANGKKEEVDRIFRGCRLELGDSIFPIDLIPLGQGSFDVIVGMDWLSNQKVVIMCHEKIVRIPVEEGKVLCVQGERNVEKTKMLMSTKENEPTLSDIPIVHDFEDVFPDNLSGLPPQRQVEFHIDLIPGTTPVAKSPYRLAPSEMQELSEQLQELQDKGFIRPRVRYFSKIDLLSSYHQLRVHDDDISKTAFRTRYGHFEFTVMPFGLTNAPAVFMNLMNRTKEDHENHLRLMLDLLRKEKLYAKFSKCEFWLKESGVKGLILAAQGEAFKDENVIAEGLNGTDQQMEKREDGSLHYMDRIWVPLVGGVRTKIMDEAYKTSYSMHPGADKMYYDLQDMYWWPVDRLTKSAHFLAIREDYSMEKLARLYIDEIVARHGVPTSIISDRDGRFTSRFWQTMQKALGTRLDMSTAYHPQTDGQSERTIQTLEDMLRACVIDFGGSWNIHLPLAEFSYNNSYHSSIRCAPFEALYGRKCRLNSACCRMSSSKFIICFTTIALLPLCFAFAAVDEDLSPLAVKCVVQFGKKGKLAPRFVGPFEDPDEDCVCGNIEEPLEIMDREVKTLKRSKIPIVKVRWNSKRLLRPRVLPRERKGSYDG</sequence>
<dbReference type="PANTHER" id="PTHR37984:SF15">
    <property type="entry name" value="INTEGRASE CATALYTIC DOMAIN-CONTAINING PROTEIN"/>
    <property type="match status" value="1"/>
</dbReference>
<dbReference type="Gene3D" id="2.40.70.10">
    <property type="entry name" value="Acid Proteases"/>
    <property type="match status" value="1"/>
</dbReference>
<reference evidence="5" key="1">
    <citation type="journal article" date="2022" name="Int. J. Mol. Sci.">
        <title>Draft Genome of Tanacetum Coccineum: Genomic Comparison of Closely Related Tanacetum-Family Plants.</title>
        <authorList>
            <person name="Yamashiro T."/>
            <person name="Shiraishi A."/>
            <person name="Nakayama K."/>
            <person name="Satake H."/>
        </authorList>
    </citation>
    <scope>NUCLEOTIDE SEQUENCE</scope>
</reference>
<dbReference type="SUPFAM" id="SSF53098">
    <property type="entry name" value="Ribonuclease H-like"/>
    <property type="match status" value="1"/>
</dbReference>
<dbReference type="Gene3D" id="3.30.70.270">
    <property type="match status" value="2"/>
</dbReference>
<keyword evidence="5" id="KW-0548">Nucleotidyltransferase</keyword>